<dbReference type="SUPFAM" id="SSF51338">
    <property type="entry name" value="Composite domain of metallo-dependent hydrolases"/>
    <property type="match status" value="2"/>
</dbReference>
<organism evidence="6 7">
    <name type="scientific">Lasiosphaeria ovina</name>
    <dbReference type="NCBI Taxonomy" id="92902"/>
    <lineage>
        <taxon>Eukaryota</taxon>
        <taxon>Fungi</taxon>
        <taxon>Dikarya</taxon>
        <taxon>Ascomycota</taxon>
        <taxon>Pezizomycotina</taxon>
        <taxon>Sordariomycetes</taxon>
        <taxon>Sordariomycetidae</taxon>
        <taxon>Sordariales</taxon>
        <taxon>Lasiosphaeriaceae</taxon>
        <taxon>Lasiosphaeria</taxon>
    </lineage>
</organism>
<dbReference type="InterPro" id="IPR032466">
    <property type="entry name" value="Metal_Hydrolase"/>
</dbReference>
<keyword evidence="7" id="KW-1185">Reference proteome</keyword>
<dbReference type="GO" id="GO:0005829">
    <property type="term" value="C:cytosol"/>
    <property type="evidence" value="ECO:0007669"/>
    <property type="project" value="TreeGrafter"/>
</dbReference>
<feature type="domain" description="Amidohydrolase-related" evidence="5">
    <location>
        <begin position="83"/>
        <end position="435"/>
    </location>
</feature>
<evidence type="ECO:0000256" key="2">
    <source>
        <dbReference type="ARBA" id="ARBA00022723"/>
    </source>
</evidence>
<sequence>MRVKAVLSGVLASGVARAATSSILFSGGTIIAFNKSSESLDVIRNGSVLVTDDRIAGVFSSAAAASFRLPAYTEHVDITDKIISTGFVDTHRHGWQTSLKTLGSNTSLVEYFGTFAFIASTGLMAADDVYISQLAGLYETLNGGTTTIIDHAHHIWSNETAEAGLRASIDSGARVFWSYGFLNSTNFQVQDQLANFRDIATRAPFKGTATSLGIAYDGFGPNPNVGEAAEVMGLAKEFDVSVVTTHSLQGPWAYDNSPENVHALGYLNTSIPVIFSHASFLTATGATLLRRTNQFVSITPESEMHYGHTHPHSHLIQDQAALGVDTHFTFSADILTQARLWLQATRRRMVAPIIDEWQVAKNNPMSVNQAFLLATRHGGLALRRDDIGVLAVGAKADLVVWDGTSPALLGWVDPVAAVLLHASVGDIEHVLVDGKFKKRNFRIAESTYPQVQQRFLASARRIQQAIIEQPFPVMTGTFFSGYELASAVTADTLRGEGNGYGDVFRA</sequence>
<evidence type="ECO:0000313" key="7">
    <source>
        <dbReference type="Proteomes" id="UP001287356"/>
    </source>
</evidence>
<dbReference type="InterPro" id="IPR006680">
    <property type="entry name" value="Amidohydro-rel"/>
</dbReference>
<evidence type="ECO:0000256" key="4">
    <source>
        <dbReference type="ARBA" id="ARBA00022833"/>
    </source>
</evidence>
<dbReference type="InterPro" id="IPR011059">
    <property type="entry name" value="Metal-dep_hydrolase_composite"/>
</dbReference>
<dbReference type="Pfam" id="PF01979">
    <property type="entry name" value="Amidohydro_1"/>
    <property type="match status" value="1"/>
</dbReference>
<reference evidence="6" key="1">
    <citation type="journal article" date="2023" name="Mol. Phylogenet. Evol.">
        <title>Genome-scale phylogeny and comparative genomics of the fungal order Sordariales.</title>
        <authorList>
            <person name="Hensen N."/>
            <person name="Bonometti L."/>
            <person name="Westerberg I."/>
            <person name="Brannstrom I.O."/>
            <person name="Guillou S."/>
            <person name="Cros-Aarteil S."/>
            <person name="Calhoun S."/>
            <person name="Haridas S."/>
            <person name="Kuo A."/>
            <person name="Mondo S."/>
            <person name="Pangilinan J."/>
            <person name="Riley R."/>
            <person name="LaButti K."/>
            <person name="Andreopoulos B."/>
            <person name="Lipzen A."/>
            <person name="Chen C."/>
            <person name="Yan M."/>
            <person name="Daum C."/>
            <person name="Ng V."/>
            <person name="Clum A."/>
            <person name="Steindorff A."/>
            <person name="Ohm R.A."/>
            <person name="Martin F."/>
            <person name="Silar P."/>
            <person name="Natvig D.O."/>
            <person name="Lalanne C."/>
            <person name="Gautier V."/>
            <person name="Ament-Velasquez S.L."/>
            <person name="Kruys A."/>
            <person name="Hutchinson M.I."/>
            <person name="Powell A.J."/>
            <person name="Barry K."/>
            <person name="Miller A.N."/>
            <person name="Grigoriev I.V."/>
            <person name="Debuchy R."/>
            <person name="Gladieux P."/>
            <person name="Hiltunen Thoren M."/>
            <person name="Johannesson H."/>
        </authorList>
    </citation>
    <scope>NUCLEOTIDE SEQUENCE</scope>
    <source>
        <strain evidence="6">CBS 958.72</strain>
    </source>
</reference>
<dbReference type="Gene3D" id="2.30.40.10">
    <property type="entry name" value="Urease, subunit C, domain 1"/>
    <property type="match status" value="1"/>
</dbReference>
<dbReference type="InterPro" id="IPR051607">
    <property type="entry name" value="Metallo-dep_hydrolases"/>
</dbReference>
<comment type="caution">
    <text evidence="6">The sequence shown here is derived from an EMBL/GenBank/DDBJ whole genome shotgun (WGS) entry which is preliminary data.</text>
</comment>
<dbReference type="Gene3D" id="3.20.20.140">
    <property type="entry name" value="Metal-dependent hydrolases"/>
    <property type="match status" value="1"/>
</dbReference>
<evidence type="ECO:0000313" key="6">
    <source>
        <dbReference type="EMBL" id="KAK3361753.1"/>
    </source>
</evidence>
<keyword evidence="4" id="KW-0862">Zinc</keyword>
<keyword evidence="3" id="KW-0378">Hydrolase</keyword>
<reference evidence="6" key="2">
    <citation type="submission" date="2023-06" db="EMBL/GenBank/DDBJ databases">
        <authorList>
            <consortium name="Lawrence Berkeley National Laboratory"/>
            <person name="Haridas S."/>
            <person name="Hensen N."/>
            <person name="Bonometti L."/>
            <person name="Westerberg I."/>
            <person name="Brannstrom I.O."/>
            <person name="Guillou S."/>
            <person name="Cros-Aarteil S."/>
            <person name="Calhoun S."/>
            <person name="Kuo A."/>
            <person name="Mondo S."/>
            <person name="Pangilinan J."/>
            <person name="Riley R."/>
            <person name="Labutti K."/>
            <person name="Andreopoulos B."/>
            <person name="Lipzen A."/>
            <person name="Chen C."/>
            <person name="Yanf M."/>
            <person name="Daum C."/>
            <person name="Ng V."/>
            <person name="Clum A."/>
            <person name="Steindorff A."/>
            <person name="Ohm R."/>
            <person name="Martin F."/>
            <person name="Silar P."/>
            <person name="Natvig D."/>
            <person name="Lalanne C."/>
            <person name="Gautier V."/>
            <person name="Ament-Velasquez S.L."/>
            <person name="Kruys A."/>
            <person name="Hutchinson M.I."/>
            <person name="Powell A.J."/>
            <person name="Barry K."/>
            <person name="Miller A.N."/>
            <person name="Grigoriev I.V."/>
            <person name="Debuchy R."/>
            <person name="Gladieux P."/>
            <person name="Thoren M.H."/>
            <person name="Johannesson H."/>
        </authorList>
    </citation>
    <scope>NUCLEOTIDE SEQUENCE</scope>
    <source>
        <strain evidence="6">CBS 958.72</strain>
    </source>
</reference>
<keyword evidence="2" id="KW-0479">Metal-binding</keyword>
<dbReference type="GO" id="GO:0046872">
    <property type="term" value="F:metal ion binding"/>
    <property type="evidence" value="ECO:0007669"/>
    <property type="project" value="UniProtKB-KW"/>
</dbReference>
<evidence type="ECO:0000259" key="5">
    <source>
        <dbReference type="Pfam" id="PF01979"/>
    </source>
</evidence>
<comment type="cofactor">
    <cofactor evidence="1">
        <name>Zn(2+)</name>
        <dbReference type="ChEBI" id="CHEBI:29105"/>
    </cofactor>
</comment>
<dbReference type="Proteomes" id="UP001287356">
    <property type="component" value="Unassembled WGS sequence"/>
</dbReference>
<gene>
    <name evidence="6" type="ORF">B0T24DRAFT_660055</name>
</gene>
<accession>A0AAE0JTX9</accession>
<dbReference type="EMBL" id="JAULSN010000010">
    <property type="protein sequence ID" value="KAK3361753.1"/>
    <property type="molecule type" value="Genomic_DNA"/>
</dbReference>
<dbReference type="PANTHER" id="PTHR11271:SF37">
    <property type="entry name" value="FAMILY PROTEIN, PUTATIVE (AFU_ORTHOLOGUE AFUA_4G00460)-RELATED"/>
    <property type="match status" value="1"/>
</dbReference>
<evidence type="ECO:0000256" key="3">
    <source>
        <dbReference type="ARBA" id="ARBA00022801"/>
    </source>
</evidence>
<proteinExistence type="predicted"/>
<dbReference type="GO" id="GO:0019239">
    <property type="term" value="F:deaminase activity"/>
    <property type="evidence" value="ECO:0007669"/>
    <property type="project" value="TreeGrafter"/>
</dbReference>
<dbReference type="AlphaFoldDB" id="A0AAE0JTX9"/>
<dbReference type="PANTHER" id="PTHR11271">
    <property type="entry name" value="GUANINE DEAMINASE"/>
    <property type="match status" value="1"/>
</dbReference>
<name>A0AAE0JTX9_9PEZI</name>
<protein>
    <submittedName>
        <fullName evidence="6">Amidohydrolase</fullName>
    </submittedName>
</protein>
<evidence type="ECO:0000256" key="1">
    <source>
        <dbReference type="ARBA" id="ARBA00001947"/>
    </source>
</evidence>
<dbReference type="SUPFAM" id="SSF51556">
    <property type="entry name" value="Metallo-dependent hydrolases"/>
    <property type="match status" value="1"/>
</dbReference>